<dbReference type="InterPro" id="IPR037198">
    <property type="entry name" value="MutL_C_sf"/>
</dbReference>
<feature type="region of interest" description="Disordered" evidence="2">
    <location>
        <begin position="483"/>
        <end position="556"/>
    </location>
</feature>
<comment type="similarity">
    <text evidence="1">Belongs to the DNA mismatch repair MutL/HexB family.</text>
</comment>
<dbReference type="Gene3D" id="3.30.1540.20">
    <property type="entry name" value="MutL, C-terminal domain, dimerisation subdomain"/>
    <property type="match status" value="1"/>
</dbReference>
<feature type="domain" description="MutL C-terminal dimerisation" evidence="3">
    <location>
        <begin position="681"/>
        <end position="877"/>
    </location>
</feature>
<dbReference type="SUPFAM" id="SSF118116">
    <property type="entry name" value="DNA mismatch repair protein MutL"/>
    <property type="match status" value="2"/>
</dbReference>
<feature type="compositionally biased region" description="Polar residues" evidence="2">
    <location>
        <begin position="540"/>
        <end position="556"/>
    </location>
</feature>
<dbReference type="Pfam" id="PF13589">
    <property type="entry name" value="HATPase_c_3"/>
    <property type="match status" value="1"/>
</dbReference>
<dbReference type="PANTHER" id="PTHR10073:SF47">
    <property type="entry name" value="DNA MISMATCH REPAIR PROTEIN MLH3"/>
    <property type="match status" value="1"/>
</dbReference>
<accession>A0ABQ0G527</accession>
<dbReference type="RefSeq" id="XP_070914577.1">
    <property type="nucleotide sequence ID" value="XM_071058476.1"/>
</dbReference>
<evidence type="ECO:0000313" key="5">
    <source>
        <dbReference type="Proteomes" id="UP001628179"/>
    </source>
</evidence>
<feature type="region of interest" description="Disordered" evidence="2">
    <location>
        <begin position="579"/>
        <end position="616"/>
    </location>
</feature>
<feature type="compositionally biased region" description="Basic and acidic residues" evidence="2">
    <location>
        <begin position="489"/>
        <end position="499"/>
    </location>
</feature>
<comment type="caution">
    <text evidence="4">The sequence shown here is derived from an EMBL/GenBank/DDBJ whole genome shotgun (WGS) entry which is preliminary data.</text>
</comment>
<dbReference type="SMART" id="SM00853">
    <property type="entry name" value="MutL_C"/>
    <property type="match status" value="1"/>
</dbReference>
<feature type="region of interest" description="Disordered" evidence="2">
    <location>
        <begin position="404"/>
        <end position="458"/>
    </location>
</feature>
<dbReference type="InterPro" id="IPR014790">
    <property type="entry name" value="MutL_C"/>
</dbReference>
<dbReference type="EMBL" id="BAAFSV010000002">
    <property type="protein sequence ID" value="GAB1312844.1"/>
    <property type="molecule type" value="Genomic_DNA"/>
</dbReference>
<evidence type="ECO:0000256" key="1">
    <source>
        <dbReference type="ARBA" id="ARBA00006082"/>
    </source>
</evidence>
<dbReference type="InterPro" id="IPR042120">
    <property type="entry name" value="MutL_C_dimsub"/>
</dbReference>
<name>A0ABQ0G527_9PEZI</name>
<evidence type="ECO:0000313" key="4">
    <source>
        <dbReference type="EMBL" id="GAB1312844.1"/>
    </source>
</evidence>
<dbReference type="SUPFAM" id="SSF55874">
    <property type="entry name" value="ATPase domain of HSP90 chaperone/DNA topoisomerase II/histidine kinase"/>
    <property type="match status" value="1"/>
</dbReference>
<feature type="compositionally biased region" description="Polar residues" evidence="2">
    <location>
        <begin position="409"/>
        <end position="429"/>
    </location>
</feature>
<dbReference type="PANTHER" id="PTHR10073">
    <property type="entry name" value="DNA MISMATCH REPAIR PROTEIN MLH, PMS, MUTL"/>
    <property type="match status" value="1"/>
</dbReference>
<protein>
    <submittedName>
        <fullName evidence="4">DNA mismatch repair protein</fullName>
    </submittedName>
</protein>
<dbReference type="InterPro" id="IPR036890">
    <property type="entry name" value="HATPase_C_sf"/>
</dbReference>
<dbReference type="Gene3D" id="3.30.565.10">
    <property type="entry name" value="Histidine kinase-like ATPase, C-terminal domain"/>
    <property type="match status" value="1"/>
</dbReference>
<organism evidence="4 5">
    <name type="scientific">Madurella fahalii</name>
    <dbReference type="NCBI Taxonomy" id="1157608"/>
    <lineage>
        <taxon>Eukaryota</taxon>
        <taxon>Fungi</taxon>
        <taxon>Dikarya</taxon>
        <taxon>Ascomycota</taxon>
        <taxon>Pezizomycotina</taxon>
        <taxon>Sordariomycetes</taxon>
        <taxon>Sordariomycetidae</taxon>
        <taxon>Sordariales</taxon>
        <taxon>Sordariales incertae sedis</taxon>
        <taxon>Madurella</taxon>
    </lineage>
</organism>
<proteinExistence type="inferred from homology"/>
<dbReference type="InterPro" id="IPR038973">
    <property type="entry name" value="MutL/Mlh/Pms-like"/>
</dbReference>
<keyword evidence="5" id="KW-1185">Reference proteome</keyword>
<dbReference type="Proteomes" id="UP001628179">
    <property type="component" value="Unassembled WGS sequence"/>
</dbReference>
<evidence type="ECO:0000256" key="2">
    <source>
        <dbReference type="SAM" id="MobiDB-lite"/>
    </source>
</evidence>
<sequence>MSIQQLPGDVVAQIKSSAVITSLNGAVCGLIENSLDAGASKINVSVDYSRGNCSVEDNGSGIVPASFHEDGGLGKLHYTSKYPPRAECHGKRGEFLASLATLSLLSIASHHGDYRTHNSLTMHNSRVVARNIPALPEQRVLAFSSGTRVVVRDLFGSMPVRVKQRALEVERLGSSKEFDHLVYSIVSLLLPWPGEVTVTVRDSYARRTLSLHASEVADAHQSCQSPANGITHRTAALLSQAFLAEQEDVASWVPIGATASGISVRGCVSLRPVVTKRMQFISLGIQPLPNERHSNFLYEEVNQVFADSSFGVIEEAGIGDDGLLIKTEGFTGKELRPKRGIDRWPMFFLQIVLNAEIEPFGIDDLLEQRGRAIATITDLLQVMAYEFLKKHRFRPQSVNALDRLRRQKPSPSAHPSQSGPASSASNADLTQPAVKRTDTKRGVQRPTSLPHSSRHTLAARSASPFASWCRIKSGALHSEWKGSAASLEMPRRPKAERESISTAPEIATRTNSPFFDRTGNLLRRPFDDVGEGSSEVAAAPSSQQPTEQSANEIGTQRETVVWVDPVAKIESLIDPHTGFAIKPGARTRNRQVPEVSEGKDNSSGLLNRKPSPPGCSSSVFQLTEPAIPQIIGASEALGFELKSRNREYRDFESVNAECPNGNLSTTLEGRISKTALQDAEILGQVDQKFILAKVSPMLPANSIIRANRDDRMLIIIDQHAADERCRVEDLLDAYFVPDPTGSGRLVAQTQSLDKPLRFDLPRQEGDLLARLGSHFAHWGIVYEVLQDPSQTGNSTVAVEVQLLPPSIFERCRLEPRLLIDLLRKEIWRVNGSRRSGGAVGNATGHNWVTRFQDCPDGILDLINSRACRSAIMFNDRLSVKQCLDLVQRLAACAFPFQCAHGRPSMVPLVHLNHGSIFAPVGAEHGEEAAKGLLDELKTWKRSRKEGS</sequence>
<dbReference type="GeneID" id="98173799"/>
<evidence type="ECO:0000259" key="3">
    <source>
        <dbReference type="SMART" id="SM00853"/>
    </source>
</evidence>
<reference evidence="4 5" key="1">
    <citation type="submission" date="2024-09" db="EMBL/GenBank/DDBJ databases">
        <title>Itraconazole resistance in Madurella fahalii resulting from another homologue of gene encoding cytochrome P450 14-alpha sterol demethylase (CYP51).</title>
        <authorList>
            <person name="Yoshioka I."/>
            <person name="Fahal A.H."/>
            <person name="Kaneko S."/>
            <person name="Yaguchi T."/>
        </authorList>
    </citation>
    <scope>NUCLEOTIDE SEQUENCE [LARGE SCALE GENOMIC DNA]</scope>
    <source>
        <strain evidence="4 5">IFM 68171</strain>
    </source>
</reference>
<dbReference type="Pfam" id="PF08676">
    <property type="entry name" value="MutL_C"/>
    <property type="match status" value="1"/>
</dbReference>
<gene>
    <name evidence="4" type="primary">MLH3</name>
    <name evidence="4" type="ORF">MFIFM68171_03054</name>
</gene>